<reference evidence="2" key="1">
    <citation type="journal article" date="2012" name="J. Microbiol. Biotechnol.">
        <title>Ramlibacter ginsenosidimutans sp. nov., with ginsenoside-converting activity.</title>
        <authorList>
            <person name="Wang L."/>
            <person name="An D.S."/>
            <person name="Kim S.G."/>
            <person name="Jin F.X."/>
            <person name="Kim S.C."/>
            <person name="Lee S.T."/>
            <person name="Im W.T."/>
        </authorList>
    </citation>
    <scope>NUCLEOTIDE SEQUENCE</scope>
    <source>
        <strain evidence="2">KACC 17527</strain>
    </source>
</reference>
<dbReference type="InterPro" id="IPR018647">
    <property type="entry name" value="SLFN_3-like_DNA/RNA_helicase"/>
</dbReference>
<comment type="caution">
    <text evidence="2">The sequence shown here is derived from an EMBL/GenBank/DDBJ whole genome shotgun (WGS) entry which is preliminary data.</text>
</comment>
<sequence length="664" mass="72805">MTDAIRGWDATFCRFTQEELSSIVGALASKFAEAGDAQVRAWKDSIPRLQSEVQELTDSDSSTGAYTAVLEYQLPLEYRRADAVFLLRDAVVVIELKGKTSPNEADLDQAQAYARDLRAYHAECGDRPVHAVLVPTRANGSRKYTAGVYVCPPMELDQLLRDLDVPSSTPIQAERFLSQEAYRPLPTLVKAARELFTKGTLRHVKRASAATEPATECVLQLTRQAAQMRRRKLILLSGVPGAGKTLVGLRLVHSHEIDEWAIARGDAKPTAPAVFLSGNGPLVEVLSYELRDAGGNGKTFVRGVKQYVERYLSRPNLVPSEHVLVYDEAQRAYDAAMVAEKHGGSAVAKSEPELFIEFAERVPEWCVVVALVGTGQEIHTGEEAGIGQWADAIRASAQRGEWDIHGPAWAADAFAGLTFTKHDQLNLDKSLRSHLSHEAHRLVAGIVALDVSGEFQSPLAVAEGRPDYLPETVSKTAALQALAATIVAQGHQLKITRDLARAKQYMKDRYAGDPLARYGLVASSRDRSLAQFGVPNDFQSTKRSKFGPWYGDGEDAPGGLSCRHLTQCVTEFGAQGLELDGAILAWGTDFLRKDGRWSNERASRYKRGGAPVHNPMQLRANAYRVLLTRARDGTVVFVPPLPELDETFHYLKTCGFHELSALPG</sequence>
<dbReference type="AlphaFoldDB" id="A0A934TQX4"/>
<dbReference type="InterPro" id="IPR027417">
    <property type="entry name" value="P-loop_NTPase"/>
</dbReference>
<dbReference type="RefSeq" id="WP_201167135.1">
    <property type="nucleotide sequence ID" value="NZ_JAEPWM010000002.1"/>
</dbReference>
<name>A0A934TQX4_9BURK</name>
<gene>
    <name evidence="2" type="ORF">JJB11_05990</name>
</gene>
<feature type="domain" description="Schlafen group 3-like DNA/RNA helicase" evidence="1">
    <location>
        <begin position="232"/>
        <end position="639"/>
    </location>
</feature>
<organism evidence="2 3">
    <name type="scientific">Ramlibacter ginsenosidimutans</name>
    <dbReference type="NCBI Taxonomy" id="502333"/>
    <lineage>
        <taxon>Bacteria</taxon>
        <taxon>Pseudomonadati</taxon>
        <taxon>Pseudomonadota</taxon>
        <taxon>Betaproteobacteria</taxon>
        <taxon>Burkholderiales</taxon>
        <taxon>Comamonadaceae</taxon>
        <taxon>Ramlibacter</taxon>
    </lineage>
</organism>
<protein>
    <submittedName>
        <fullName evidence="2">DUF2075 domain-containing protein</fullName>
    </submittedName>
</protein>
<evidence type="ECO:0000259" key="1">
    <source>
        <dbReference type="Pfam" id="PF09848"/>
    </source>
</evidence>
<evidence type="ECO:0000313" key="2">
    <source>
        <dbReference type="EMBL" id="MBK6005638.1"/>
    </source>
</evidence>
<dbReference type="Pfam" id="PF09848">
    <property type="entry name" value="SLFN-g3_helicase"/>
    <property type="match status" value="1"/>
</dbReference>
<keyword evidence="3" id="KW-1185">Reference proteome</keyword>
<dbReference type="EMBL" id="JAEPWM010000002">
    <property type="protein sequence ID" value="MBK6005638.1"/>
    <property type="molecule type" value="Genomic_DNA"/>
</dbReference>
<dbReference type="SUPFAM" id="SSF52540">
    <property type="entry name" value="P-loop containing nucleoside triphosphate hydrolases"/>
    <property type="match status" value="1"/>
</dbReference>
<proteinExistence type="predicted"/>
<evidence type="ECO:0000313" key="3">
    <source>
        <dbReference type="Proteomes" id="UP000630528"/>
    </source>
</evidence>
<accession>A0A934TQX4</accession>
<reference evidence="2" key="2">
    <citation type="submission" date="2021-01" db="EMBL/GenBank/DDBJ databases">
        <authorList>
            <person name="Kang M."/>
        </authorList>
    </citation>
    <scope>NUCLEOTIDE SEQUENCE</scope>
    <source>
        <strain evidence="2">KACC 17527</strain>
    </source>
</reference>
<dbReference type="Proteomes" id="UP000630528">
    <property type="component" value="Unassembled WGS sequence"/>
</dbReference>